<feature type="domain" description="FAD dependent oxidoreductase" evidence="2">
    <location>
        <begin position="3"/>
        <end position="359"/>
    </location>
</feature>
<evidence type="ECO:0000256" key="1">
    <source>
        <dbReference type="ARBA" id="ARBA00023002"/>
    </source>
</evidence>
<dbReference type="GO" id="GO:0005737">
    <property type="term" value="C:cytoplasm"/>
    <property type="evidence" value="ECO:0007669"/>
    <property type="project" value="TreeGrafter"/>
</dbReference>
<proteinExistence type="predicted"/>
<dbReference type="InterPro" id="IPR006076">
    <property type="entry name" value="FAD-dep_OxRdtase"/>
</dbReference>
<name>A0A8J8CI16_9CYAN</name>
<dbReference type="Gene3D" id="3.50.50.60">
    <property type="entry name" value="FAD/NAD(P)-binding domain"/>
    <property type="match status" value="1"/>
</dbReference>
<dbReference type="SUPFAM" id="SSF51905">
    <property type="entry name" value="FAD/NAD(P)-binding domain"/>
    <property type="match status" value="1"/>
</dbReference>
<keyword evidence="1" id="KW-0560">Oxidoreductase</keyword>
<keyword evidence="4" id="KW-1185">Reference proteome</keyword>
<dbReference type="AlphaFoldDB" id="A0A8J8CI16"/>
<dbReference type="EMBL" id="WVIE01000007">
    <property type="protein sequence ID" value="NDJ17269.1"/>
    <property type="molecule type" value="Genomic_DNA"/>
</dbReference>
<dbReference type="Pfam" id="PF01266">
    <property type="entry name" value="DAO"/>
    <property type="match status" value="1"/>
</dbReference>
<dbReference type="GO" id="GO:0016491">
    <property type="term" value="F:oxidoreductase activity"/>
    <property type="evidence" value="ECO:0007669"/>
    <property type="project" value="UniProtKB-KW"/>
</dbReference>
<dbReference type="RefSeq" id="WP_162422766.1">
    <property type="nucleotide sequence ID" value="NZ_WVIE01000007.1"/>
</dbReference>
<evidence type="ECO:0000313" key="3">
    <source>
        <dbReference type="EMBL" id="NDJ17269.1"/>
    </source>
</evidence>
<dbReference type="SUPFAM" id="SSF54373">
    <property type="entry name" value="FAD-linked reductases, C-terminal domain"/>
    <property type="match status" value="1"/>
</dbReference>
<gene>
    <name evidence="3" type="ORF">GS601_08190</name>
</gene>
<dbReference type="InterPro" id="IPR036188">
    <property type="entry name" value="FAD/NAD-bd_sf"/>
</dbReference>
<sequence length="374" mass="40237">MTKVTIAGCGIVGAMIAYELSKISAVEVTVLDQQPLPVEPHLRVCPSATGAALGVLMGAISKKEKGNNLRMRLFGIQSYEQTIPELEALTGLTIPFNRQGILMLQFDDDLSSWQRLIPIREKQGWRVEIWNCDRVHQTFPHLGLEGVSAAVYSPGDRQVNPVDLTRALIAGAKKNGAVFKFNTRVINATGIAATGQTIHTSDGDIASDYLIISAGLGSSALTTALAAPVEIRPVLGQALHLRLKHPLSDRALPVVSGNDVHLVPLSDTEYWVGATVEFPTEEGISLPPNRAMVEAMMDQAIALCPAIAQAETIRTWQGVRPRPQGRPAPIIEVLPGYPQILLATGHYRNGVLLAPATAAKVKTAIFGFPDQTMI</sequence>
<dbReference type="Proteomes" id="UP000646053">
    <property type="component" value="Unassembled WGS sequence"/>
</dbReference>
<dbReference type="PANTHER" id="PTHR13847">
    <property type="entry name" value="SARCOSINE DEHYDROGENASE-RELATED"/>
    <property type="match status" value="1"/>
</dbReference>
<organism evidence="3 4">
    <name type="scientific">Myxacorys almedinensis A</name>
    <dbReference type="NCBI Taxonomy" id="2690445"/>
    <lineage>
        <taxon>Bacteria</taxon>
        <taxon>Bacillati</taxon>
        <taxon>Cyanobacteriota</taxon>
        <taxon>Cyanophyceae</taxon>
        <taxon>Leptolyngbyales</taxon>
        <taxon>Leptolyngbyaceae</taxon>
        <taxon>Myxacorys</taxon>
        <taxon>Myxacorys almedinensis</taxon>
    </lineage>
</organism>
<dbReference type="Gene3D" id="3.30.9.10">
    <property type="entry name" value="D-Amino Acid Oxidase, subunit A, domain 2"/>
    <property type="match status" value="1"/>
</dbReference>
<reference evidence="3" key="1">
    <citation type="submission" date="2019-12" db="EMBL/GenBank/DDBJ databases">
        <title>High-Quality draft genome sequences of three cyanobacteria isolated from the limestone walls of the Old Cathedral of Coimbra.</title>
        <authorList>
            <person name="Tiago I."/>
            <person name="Soares F."/>
            <person name="Portugal A."/>
        </authorList>
    </citation>
    <scope>NUCLEOTIDE SEQUENCE</scope>
    <source>
        <strain evidence="3">A</strain>
    </source>
</reference>
<evidence type="ECO:0000313" key="4">
    <source>
        <dbReference type="Proteomes" id="UP000646053"/>
    </source>
</evidence>
<evidence type="ECO:0000259" key="2">
    <source>
        <dbReference type="Pfam" id="PF01266"/>
    </source>
</evidence>
<protein>
    <submittedName>
        <fullName evidence="3">FAD-dependent oxidoreductase</fullName>
    </submittedName>
</protein>
<accession>A0A8J8CI16</accession>
<comment type="caution">
    <text evidence="3">The sequence shown here is derived from an EMBL/GenBank/DDBJ whole genome shotgun (WGS) entry which is preliminary data.</text>
</comment>
<dbReference type="PANTHER" id="PTHR13847:SF289">
    <property type="entry name" value="GLYCINE OXIDASE"/>
    <property type="match status" value="1"/>
</dbReference>